<organism evidence="1">
    <name type="scientific">marine sediment metagenome</name>
    <dbReference type="NCBI Taxonomy" id="412755"/>
    <lineage>
        <taxon>unclassified sequences</taxon>
        <taxon>metagenomes</taxon>
        <taxon>ecological metagenomes</taxon>
    </lineage>
</organism>
<accession>A0A0F9TT42</accession>
<proteinExistence type="predicted"/>
<protein>
    <submittedName>
        <fullName evidence="1">Uncharacterized protein</fullName>
    </submittedName>
</protein>
<gene>
    <name evidence="1" type="ORF">LCGC14_0291660</name>
</gene>
<dbReference type="EMBL" id="LAZR01000174">
    <property type="protein sequence ID" value="KKN84215.1"/>
    <property type="molecule type" value="Genomic_DNA"/>
</dbReference>
<reference evidence="1" key="1">
    <citation type="journal article" date="2015" name="Nature">
        <title>Complex archaea that bridge the gap between prokaryotes and eukaryotes.</title>
        <authorList>
            <person name="Spang A."/>
            <person name="Saw J.H."/>
            <person name="Jorgensen S.L."/>
            <person name="Zaremba-Niedzwiedzka K."/>
            <person name="Martijn J."/>
            <person name="Lind A.E."/>
            <person name="van Eijk R."/>
            <person name="Schleper C."/>
            <person name="Guy L."/>
            <person name="Ettema T.J."/>
        </authorList>
    </citation>
    <scope>NUCLEOTIDE SEQUENCE</scope>
</reference>
<evidence type="ECO:0000313" key="1">
    <source>
        <dbReference type="EMBL" id="KKN84215.1"/>
    </source>
</evidence>
<comment type="caution">
    <text evidence="1">The sequence shown here is derived from an EMBL/GenBank/DDBJ whole genome shotgun (WGS) entry which is preliminary data.</text>
</comment>
<sequence length="99" mass="10128">MPRFTAAILAALLALPAAPVLAQQTVGVALSNREKRVTVPVRLPDGRMVLRTRNSGVPWLYGVGSAYGKASGLPLIGGVTPSIIASTPSGGLVPGQEPE</sequence>
<dbReference type="AlphaFoldDB" id="A0A0F9TT42"/>
<name>A0A0F9TT42_9ZZZZ</name>